<dbReference type="GO" id="GO:0055085">
    <property type="term" value="P:transmembrane transport"/>
    <property type="evidence" value="ECO:0007669"/>
    <property type="project" value="InterPro"/>
</dbReference>
<keyword evidence="3" id="KW-1003">Cell membrane</keyword>
<feature type="domain" description="ABC transmembrane type-1" evidence="8">
    <location>
        <begin position="81"/>
        <end position="295"/>
    </location>
</feature>
<dbReference type="CDD" id="cd06261">
    <property type="entry name" value="TM_PBP2"/>
    <property type="match status" value="1"/>
</dbReference>
<name>A0A7Y9ZAG9_9MICO</name>
<keyword evidence="4 7" id="KW-0812">Transmembrane</keyword>
<feature type="transmembrane region" description="Helical" evidence="7">
    <location>
        <begin position="213"/>
        <end position="231"/>
    </location>
</feature>
<evidence type="ECO:0000256" key="5">
    <source>
        <dbReference type="ARBA" id="ARBA00022989"/>
    </source>
</evidence>
<dbReference type="PROSITE" id="PS50928">
    <property type="entry name" value="ABC_TM1"/>
    <property type="match status" value="1"/>
</dbReference>
<dbReference type="PANTHER" id="PTHR43005:SF1">
    <property type="entry name" value="SPERMIDINE_PUTRESCINE TRANSPORT SYSTEM PERMEASE PROTEIN"/>
    <property type="match status" value="1"/>
</dbReference>
<dbReference type="RefSeq" id="WP_218855981.1">
    <property type="nucleotide sequence ID" value="NZ_BBRC01000023.1"/>
</dbReference>
<dbReference type="InterPro" id="IPR035906">
    <property type="entry name" value="MetI-like_sf"/>
</dbReference>
<evidence type="ECO:0000256" key="4">
    <source>
        <dbReference type="ARBA" id="ARBA00022692"/>
    </source>
</evidence>
<dbReference type="InterPro" id="IPR000515">
    <property type="entry name" value="MetI-like"/>
</dbReference>
<evidence type="ECO:0000256" key="7">
    <source>
        <dbReference type="RuleBase" id="RU363032"/>
    </source>
</evidence>
<evidence type="ECO:0000256" key="1">
    <source>
        <dbReference type="ARBA" id="ARBA00004651"/>
    </source>
</evidence>
<evidence type="ECO:0000313" key="9">
    <source>
        <dbReference type="EMBL" id="NYI40510.1"/>
    </source>
</evidence>
<evidence type="ECO:0000256" key="6">
    <source>
        <dbReference type="ARBA" id="ARBA00023136"/>
    </source>
</evidence>
<feature type="transmembrane region" description="Helical" evidence="7">
    <location>
        <begin position="171"/>
        <end position="192"/>
    </location>
</feature>
<evidence type="ECO:0000259" key="8">
    <source>
        <dbReference type="PROSITE" id="PS50928"/>
    </source>
</evidence>
<dbReference type="SUPFAM" id="SSF161098">
    <property type="entry name" value="MetI-like"/>
    <property type="match status" value="1"/>
</dbReference>
<feature type="transmembrane region" description="Helical" evidence="7">
    <location>
        <begin position="118"/>
        <end position="138"/>
    </location>
</feature>
<evidence type="ECO:0000256" key="2">
    <source>
        <dbReference type="ARBA" id="ARBA00022448"/>
    </source>
</evidence>
<dbReference type="SUPFAM" id="SSF160964">
    <property type="entry name" value="MalF N-terminal region-like"/>
    <property type="match status" value="1"/>
</dbReference>
<proteinExistence type="inferred from homology"/>
<comment type="similarity">
    <text evidence="7">Belongs to the binding-protein-dependent transport system permease family.</text>
</comment>
<reference evidence="9 10" key="1">
    <citation type="submission" date="2020-07" db="EMBL/GenBank/DDBJ databases">
        <title>Sequencing the genomes of 1000 actinobacteria strains.</title>
        <authorList>
            <person name="Klenk H.-P."/>
        </authorList>
    </citation>
    <scope>NUCLEOTIDE SEQUENCE [LARGE SCALE GENOMIC DNA]</scope>
    <source>
        <strain evidence="9 10">DSM 19970</strain>
    </source>
</reference>
<keyword evidence="9" id="KW-0762">Sugar transport</keyword>
<accession>A0A7Y9ZAG9</accession>
<keyword evidence="5 7" id="KW-1133">Transmembrane helix</keyword>
<keyword evidence="10" id="KW-1185">Reference proteome</keyword>
<organism evidence="9 10">
    <name type="scientific">Demequina lutea</name>
    <dbReference type="NCBI Taxonomy" id="431489"/>
    <lineage>
        <taxon>Bacteria</taxon>
        <taxon>Bacillati</taxon>
        <taxon>Actinomycetota</taxon>
        <taxon>Actinomycetes</taxon>
        <taxon>Micrococcales</taxon>
        <taxon>Demequinaceae</taxon>
        <taxon>Demequina</taxon>
    </lineage>
</organism>
<feature type="transmembrane region" description="Helical" evidence="7">
    <location>
        <begin position="274"/>
        <end position="298"/>
    </location>
</feature>
<protein>
    <submittedName>
        <fullName evidence="9">Multiple sugar transport system permease protein</fullName>
    </submittedName>
</protein>
<dbReference type="GO" id="GO:0005886">
    <property type="term" value="C:plasma membrane"/>
    <property type="evidence" value="ECO:0007669"/>
    <property type="project" value="UniProtKB-SubCell"/>
</dbReference>
<dbReference type="PANTHER" id="PTHR43005">
    <property type="entry name" value="BLR7065 PROTEIN"/>
    <property type="match status" value="1"/>
</dbReference>
<evidence type="ECO:0000256" key="3">
    <source>
        <dbReference type="ARBA" id="ARBA00022475"/>
    </source>
</evidence>
<evidence type="ECO:0000313" key="10">
    <source>
        <dbReference type="Proteomes" id="UP000547973"/>
    </source>
</evidence>
<comment type="subcellular location">
    <subcellularLocation>
        <location evidence="1 7">Cell membrane</location>
        <topology evidence="1 7">Multi-pass membrane protein</topology>
    </subcellularLocation>
</comment>
<dbReference type="AlphaFoldDB" id="A0A7Y9ZAG9"/>
<dbReference type="EMBL" id="JACBZO010000001">
    <property type="protein sequence ID" value="NYI40510.1"/>
    <property type="molecule type" value="Genomic_DNA"/>
</dbReference>
<dbReference type="Proteomes" id="UP000547973">
    <property type="component" value="Unassembled WGS sequence"/>
</dbReference>
<comment type="caution">
    <text evidence="9">The sequence shown here is derived from an EMBL/GenBank/DDBJ whole genome shotgun (WGS) entry which is preliminary data.</text>
</comment>
<sequence length="303" mass="33662">MSSPVIAWRAAISLWVNRNRKWILSGPAIAFIVLLLVIPLGYTLYLSFTDAGSSLRASFHFTGLGNYTNVLTDTRRFWPAVYRTVLFTVGAVSVEMLLGAAIALLLRREFRGQGIVRVIILMPLVATPVAVAMLWRLIFEPTIGFANEFLRFFGLPGSEWLSSPSTALPTLMFIDVWQWTPMVALLLLAGLTTVPEEPEEAARVDGANVFQRFWFVTLPLMRSVVFAALILRSVEAFKTFDILYATKGAGGGSMHEAETINIYAYGINFSDNRYGLASAVLVVFFIMVLVLVTLQIVARRRGQ</sequence>
<feature type="transmembrane region" description="Helical" evidence="7">
    <location>
        <begin position="85"/>
        <end position="106"/>
    </location>
</feature>
<keyword evidence="6 7" id="KW-0472">Membrane</keyword>
<dbReference type="Pfam" id="PF00528">
    <property type="entry name" value="BPD_transp_1"/>
    <property type="match status" value="1"/>
</dbReference>
<keyword evidence="2 7" id="KW-0813">Transport</keyword>
<dbReference type="Gene3D" id="1.10.3720.10">
    <property type="entry name" value="MetI-like"/>
    <property type="match status" value="1"/>
</dbReference>
<gene>
    <name evidence="9" type="ORF">BKA03_000629</name>
</gene>
<feature type="transmembrane region" description="Helical" evidence="7">
    <location>
        <begin position="22"/>
        <end position="45"/>
    </location>
</feature>